<organism evidence="4 5">
    <name type="scientific">Campylobacter geochelonis</name>
    <dbReference type="NCBI Taxonomy" id="1780362"/>
    <lineage>
        <taxon>Bacteria</taxon>
        <taxon>Pseudomonadati</taxon>
        <taxon>Campylobacterota</taxon>
        <taxon>Epsilonproteobacteria</taxon>
        <taxon>Campylobacterales</taxon>
        <taxon>Campylobacteraceae</taxon>
        <taxon>Campylobacter</taxon>
    </lineage>
</organism>
<evidence type="ECO:0000256" key="1">
    <source>
        <dbReference type="ARBA" id="ARBA00006889"/>
    </source>
</evidence>
<dbReference type="Pfam" id="PF08212">
    <property type="entry name" value="Lipocalin_2"/>
    <property type="match status" value="1"/>
</dbReference>
<accession>A0A128EFH9</accession>
<dbReference type="Gene3D" id="2.40.128.20">
    <property type="match status" value="1"/>
</dbReference>
<dbReference type="RefSeq" id="WP_075493370.1">
    <property type="nucleotide sequence ID" value="NZ_CP053844.1"/>
</dbReference>
<dbReference type="Proteomes" id="UP000069632">
    <property type="component" value="Unassembled WGS sequence"/>
</dbReference>
<evidence type="ECO:0000313" key="5">
    <source>
        <dbReference type="Proteomes" id="UP000069632"/>
    </source>
</evidence>
<gene>
    <name evidence="4" type="primary">blc</name>
    <name evidence="4" type="ORF">ERS672216_00761</name>
</gene>
<dbReference type="GO" id="GO:0006950">
    <property type="term" value="P:response to stress"/>
    <property type="evidence" value="ECO:0007669"/>
    <property type="project" value="UniProtKB-ARBA"/>
</dbReference>
<comment type="similarity">
    <text evidence="1 2">Belongs to the calycin superfamily. Lipocalin family.</text>
</comment>
<evidence type="ECO:0000313" key="4">
    <source>
        <dbReference type="EMBL" id="CZE47190.1"/>
    </source>
</evidence>
<sequence>MSIFIYLKKLFSLFLLLIFIAGCAKTSPNTPAVIKDFDIYKFSGTWYEIAKIQKDGEVLKNTTINYSIETPQEIKIVVRGQKADEGFKKLQSSAKFSDDRKTAALQIQVFGPVYKPYNIVKLDAYRYAMIFGESDEMWIISRTKTISELVKALYLDYAKNNGYDINKIIWIRQN</sequence>
<dbReference type="InterPro" id="IPR022272">
    <property type="entry name" value="Lipocalin_CS"/>
</dbReference>
<dbReference type="PRINTS" id="PR01171">
    <property type="entry name" value="BCTLIPOCALIN"/>
</dbReference>
<keyword evidence="4" id="KW-0449">Lipoprotein</keyword>
<dbReference type="InterPro" id="IPR047202">
    <property type="entry name" value="Lipocalin_Blc-like_dom"/>
</dbReference>
<dbReference type="SUPFAM" id="SSF50814">
    <property type="entry name" value="Lipocalins"/>
    <property type="match status" value="1"/>
</dbReference>
<dbReference type="PANTHER" id="PTHR10612:SF34">
    <property type="entry name" value="APOLIPOPROTEIN D"/>
    <property type="match status" value="1"/>
</dbReference>
<feature type="signal peptide" evidence="2">
    <location>
        <begin position="1"/>
        <end position="24"/>
    </location>
</feature>
<dbReference type="InterPro" id="IPR000566">
    <property type="entry name" value="Lipocln_cytosolic_FA-bd_dom"/>
</dbReference>
<name>A0A128EFH9_9BACT</name>
<reference evidence="4 5" key="1">
    <citation type="submission" date="2016-02" db="EMBL/GenBank/DDBJ databases">
        <authorList>
            <consortium name="Pathogen Informatics"/>
        </authorList>
    </citation>
    <scope>NUCLEOTIDE SEQUENCE [LARGE SCALE GENOMIC DNA]</scope>
    <source>
        <strain evidence="4 5">RC20</strain>
    </source>
</reference>
<dbReference type="CDD" id="cd19438">
    <property type="entry name" value="lipocalin_Blc-like"/>
    <property type="match status" value="1"/>
</dbReference>
<dbReference type="AlphaFoldDB" id="A0A128EFH9"/>
<dbReference type="PROSITE" id="PS00213">
    <property type="entry name" value="LIPOCALIN"/>
    <property type="match status" value="1"/>
</dbReference>
<dbReference type="EMBL" id="FIZP01000002">
    <property type="protein sequence ID" value="CZE47190.1"/>
    <property type="molecule type" value="Genomic_DNA"/>
</dbReference>
<dbReference type="InterPro" id="IPR002446">
    <property type="entry name" value="Lipocalin_bac"/>
</dbReference>
<proteinExistence type="inferred from homology"/>
<evidence type="ECO:0000259" key="3">
    <source>
        <dbReference type="Pfam" id="PF08212"/>
    </source>
</evidence>
<dbReference type="InterPro" id="IPR012674">
    <property type="entry name" value="Calycin"/>
</dbReference>
<evidence type="ECO:0000256" key="2">
    <source>
        <dbReference type="PIRNR" id="PIRNR036893"/>
    </source>
</evidence>
<dbReference type="InterPro" id="IPR022271">
    <property type="entry name" value="Lipocalin_ApoD"/>
</dbReference>
<keyword evidence="2" id="KW-0732">Signal</keyword>
<dbReference type="PANTHER" id="PTHR10612">
    <property type="entry name" value="APOLIPOPROTEIN D"/>
    <property type="match status" value="1"/>
</dbReference>
<protein>
    <submittedName>
        <fullName evidence="4">Putative outer membrane lipoprotein</fullName>
    </submittedName>
</protein>
<keyword evidence="5" id="KW-1185">Reference proteome</keyword>
<feature type="chain" id="PRO_5013435110" evidence="2">
    <location>
        <begin position="25"/>
        <end position="174"/>
    </location>
</feature>
<feature type="domain" description="Lipocalin/cytosolic fatty-acid binding" evidence="3">
    <location>
        <begin position="38"/>
        <end position="173"/>
    </location>
</feature>
<dbReference type="PIRSF" id="PIRSF036893">
    <property type="entry name" value="Lipocalin_ApoD"/>
    <property type="match status" value="1"/>
</dbReference>